<dbReference type="GO" id="GO:0005524">
    <property type="term" value="F:ATP binding"/>
    <property type="evidence" value="ECO:0007669"/>
    <property type="project" value="InterPro"/>
</dbReference>
<dbReference type="PANTHER" id="PTHR10799">
    <property type="entry name" value="SNF2/RAD54 HELICASE FAMILY"/>
    <property type="match status" value="1"/>
</dbReference>
<dbReference type="Pfam" id="PF12419">
    <property type="entry name" value="DUF3670"/>
    <property type="match status" value="1"/>
</dbReference>
<dbReference type="GO" id="GO:0004386">
    <property type="term" value="F:helicase activity"/>
    <property type="evidence" value="ECO:0007669"/>
    <property type="project" value="UniProtKB-KW"/>
</dbReference>
<dbReference type="GO" id="GO:0016787">
    <property type="term" value="F:hydrolase activity"/>
    <property type="evidence" value="ECO:0007669"/>
    <property type="project" value="UniProtKB-KW"/>
</dbReference>
<dbReference type="CDD" id="cd18793">
    <property type="entry name" value="SF2_C_SNF"/>
    <property type="match status" value="1"/>
</dbReference>
<keyword evidence="4" id="KW-0547">Nucleotide-binding</keyword>
<comment type="caution">
    <text evidence="4">The sequence shown here is derived from an EMBL/GenBank/DDBJ whole genome shotgun (WGS) entry which is preliminary data.</text>
</comment>
<accession>A0A7X2LZ38</accession>
<reference evidence="4 5" key="1">
    <citation type="submission" date="2019-11" db="EMBL/GenBank/DDBJ databases">
        <title>Bacillus lacus genome.</title>
        <authorList>
            <person name="Allen C.J."/>
            <person name="Newman J.D."/>
        </authorList>
    </citation>
    <scope>NUCLEOTIDE SEQUENCE [LARGE SCALE GENOMIC DNA]</scope>
    <source>
        <strain evidence="4 5">KCTC 33946</strain>
    </source>
</reference>
<dbReference type="PROSITE" id="PS51192">
    <property type="entry name" value="HELICASE_ATP_BIND_1"/>
    <property type="match status" value="1"/>
</dbReference>
<dbReference type="InterPro" id="IPR022138">
    <property type="entry name" value="DUF3670"/>
</dbReference>
<proteinExistence type="predicted"/>
<organism evidence="4 5">
    <name type="scientific">Metabacillus lacus</name>
    <dbReference type="NCBI Taxonomy" id="1983721"/>
    <lineage>
        <taxon>Bacteria</taxon>
        <taxon>Bacillati</taxon>
        <taxon>Bacillota</taxon>
        <taxon>Bacilli</taxon>
        <taxon>Bacillales</taxon>
        <taxon>Bacillaceae</taxon>
        <taxon>Metabacillus</taxon>
    </lineage>
</organism>
<dbReference type="PROSITE" id="PS51194">
    <property type="entry name" value="HELICASE_CTER"/>
    <property type="match status" value="1"/>
</dbReference>
<dbReference type="InterPro" id="IPR027417">
    <property type="entry name" value="P-loop_NTPase"/>
</dbReference>
<dbReference type="Pfam" id="PF00176">
    <property type="entry name" value="SNF2-rel_dom"/>
    <property type="match status" value="1"/>
</dbReference>
<dbReference type="SMART" id="SM00490">
    <property type="entry name" value="HELICc"/>
    <property type="match status" value="1"/>
</dbReference>
<protein>
    <submittedName>
        <fullName evidence="4">ATP-dependent helicase</fullName>
    </submittedName>
</protein>
<dbReference type="Pfam" id="PF00271">
    <property type="entry name" value="Helicase_C"/>
    <property type="match status" value="1"/>
</dbReference>
<evidence type="ECO:0000313" key="4">
    <source>
        <dbReference type="EMBL" id="MRX73011.1"/>
    </source>
</evidence>
<dbReference type="OrthoDB" id="9760715at2"/>
<gene>
    <name evidence="4" type="ORF">GJU40_12755</name>
</gene>
<dbReference type="RefSeq" id="WP_154308250.1">
    <property type="nucleotide sequence ID" value="NZ_WKKI01000025.1"/>
</dbReference>
<dbReference type="Gene3D" id="3.40.50.10810">
    <property type="entry name" value="Tandem AAA-ATPase domain"/>
    <property type="match status" value="1"/>
</dbReference>
<name>A0A7X2LZ38_9BACI</name>
<dbReference type="Gene3D" id="3.40.50.300">
    <property type="entry name" value="P-loop containing nucleotide triphosphate hydrolases"/>
    <property type="match status" value="1"/>
</dbReference>
<evidence type="ECO:0000313" key="5">
    <source>
        <dbReference type="Proteomes" id="UP000448867"/>
    </source>
</evidence>
<dbReference type="InterPro" id="IPR038718">
    <property type="entry name" value="SNF2-like_sf"/>
</dbReference>
<feature type="domain" description="Helicase C-terminal" evidence="3">
    <location>
        <begin position="750"/>
        <end position="909"/>
    </location>
</feature>
<dbReference type="InterPro" id="IPR014001">
    <property type="entry name" value="Helicase_ATP-bd"/>
</dbReference>
<dbReference type="SMART" id="SM00487">
    <property type="entry name" value="DEXDc"/>
    <property type="match status" value="1"/>
</dbReference>
<dbReference type="FunFam" id="3.40.50.300:FF:000533">
    <property type="entry name" value="Helicase, Snf2 family"/>
    <property type="match status" value="1"/>
</dbReference>
<sequence length="917" mass="106482">MHNYSITVTTEAVENFHYYVWCSTSEGEHLTLPHMKRLLFTWHESSYYGTFLEDISYIGIPAFLLSPWQTVELFAKNTGNSLADISFEEETAKLQHAAQRIYELVASGDFLPDFDSWRVQERYWKPQSVELIGYEGEWFSAAVEDLISKDPSLKKLWKDILEQFPTLETYEGHFLDEQDWLEKIGWYSDDAPFSIGLRLNEPEYDGDDWRLELFLRSKDERAEFQVFQGFEDLPSSYTPYYSKIEREQSRLRDLVPWLSFSGGTTYMSEEEAWMFLTDASEILVNMGIEILLPSWWQVVKESQASMKAKISSTPRGPSYVGMNSLIDFNWRFATNGVELSEEEFLQLVSDKRRLVHIRGQWIKLDPAFIQHVKSVLKRAEKEGLHFSDILLQELPENDEEEEEEFDPRLFANIQIEMNQQMKKMLQQLTQPSDIPATIVPPEFQGVLRPYQQQGVDWLLFLRNSHFGACLADDMGLGKTIQMIAYFSYIKQHEAVNMPSLIIAPTSVLGNWQKEFQKFAPHLEVRLHYGPNRAKADAFENSLSGADVILTSYGLSHQDYEELSSVTWATVCLDEAQNIKNAQTKQSRAIRKLKGQHHIALTGTPMENRLSELWSIYDFLNHGYLGSLHHFHKKFVLPIEKERETKKIQQLQQLIQPFLLRRTKRDEQVALNLPEKQEQKEFIPLTVEQASLYEQLVKDTFDQLLTVGGMQRKALILKMLGKLKQICNHPALYLKEEQAREIVSRSHKTEKLLELITAIREQKESCLIFTQYIGMGEMISSLLQKEFGERVLFLNGSVPKQERDRMVETFQNKEYSILILSLKAGGTGLNLTAANHVIHYDRWWNPAVENQATDRAYRIGQNRFVHVHKLVTIGTIEEKIDEMLQKKQSLNDEIITSENWITELSSDELEELFTLSLS</sequence>
<dbReference type="InterPro" id="IPR001650">
    <property type="entry name" value="Helicase_C-like"/>
</dbReference>
<evidence type="ECO:0000259" key="3">
    <source>
        <dbReference type="PROSITE" id="PS51194"/>
    </source>
</evidence>
<keyword evidence="4" id="KW-0067">ATP-binding</keyword>
<dbReference type="AlphaFoldDB" id="A0A7X2LZ38"/>
<keyword evidence="4" id="KW-0347">Helicase</keyword>
<evidence type="ECO:0000256" key="1">
    <source>
        <dbReference type="ARBA" id="ARBA00022801"/>
    </source>
</evidence>
<dbReference type="EMBL" id="WKKI01000025">
    <property type="protein sequence ID" value="MRX73011.1"/>
    <property type="molecule type" value="Genomic_DNA"/>
</dbReference>
<dbReference type="InterPro" id="IPR049730">
    <property type="entry name" value="SNF2/RAD54-like_C"/>
</dbReference>
<dbReference type="Proteomes" id="UP000448867">
    <property type="component" value="Unassembled WGS sequence"/>
</dbReference>
<dbReference type="SUPFAM" id="SSF52540">
    <property type="entry name" value="P-loop containing nucleoside triphosphate hydrolases"/>
    <property type="match status" value="2"/>
</dbReference>
<evidence type="ECO:0000259" key="2">
    <source>
        <dbReference type="PROSITE" id="PS51192"/>
    </source>
</evidence>
<dbReference type="FunFam" id="3.40.50.10810:FF:000057">
    <property type="entry name" value="Snf2/Rad54 family helicase"/>
    <property type="match status" value="1"/>
</dbReference>
<dbReference type="InterPro" id="IPR000330">
    <property type="entry name" value="SNF2_N"/>
</dbReference>
<keyword evidence="1" id="KW-0378">Hydrolase</keyword>
<dbReference type="CDD" id="cd18012">
    <property type="entry name" value="DEXQc_arch_SWI2_SNF2"/>
    <property type="match status" value="1"/>
</dbReference>
<keyword evidence="5" id="KW-1185">Reference proteome</keyword>
<feature type="domain" description="Helicase ATP-binding" evidence="2">
    <location>
        <begin position="459"/>
        <end position="622"/>
    </location>
</feature>